<dbReference type="PROSITE" id="PS01124">
    <property type="entry name" value="HTH_ARAC_FAMILY_2"/>
    <property type="match status" value="1"/>
</dbReference>
<dbReference type="RefSeq" id="WP_178932042.1">
    <property type="nucleotide sequence ID" value="NZ_JACBAZ010000002.1"/>
</dbReference>
<name>A0A851GLA3_9BACT</name>
<keyword evidence="6" id="KW-1185">Reference proteome</keyword>
<dbReference type="PANTHER" id="PTHR46796">
    <property type="entry name" value="HTH-TYPE TRANSCRIPTIONAL ACTIVATOR RHAS-RELATED"/>
    <property type="match status" value="1"/>
</dbReference>
<dbReference type="Pfam" id="PF14525">
    <property type="entry name" value="AraC_binding_2"/>
    <property type="match status" value="1"/>
</dbReference>
<dbReference type="Pfam" id="PF12833">
    <property type="entry name" value="HTH_18"/>
    <property type="match status" value="1"/>
</dbReference>
<dbReference type="InterPro" id="IPR018060">
    <property type="entry name" value="HTH_AraC"/>
</dbReference>
<dbReference type="GO" id="GO:0043565">
    <property type="term" value="F:sequence-specific DNA binding"/>
    <property type="evidence" value="ECO:0007669"/>
    <property type="project" value="InterPro"/>
</dbReference>
<protein>
    <submittedName>
        <fullName evidence="5">Helix-turn-helix domain-containing protein</fullName>
    </submittedName>
</protein>
<gene>
    <name evidence="5" type="ORF">HW115_07900</name>
</gene>
<keyword evidence="1" id="KW-0805">Transcription regulation</keyword>
<dbReference type="InterPro" id="IPR009057">
    <property type="entry name" value="Homeodomain-like_sf"/>
</dbReference>
<dbReference type="InterPro" id="IPR035418">
    <property type="entry name" value="AraC-bd_2"/>
</dbReference>
<dbReference type="EMBL" id="JACBAZ010000002">
    <property type="protein sequence ID" value="NWK55530.1"/>
    <property type="molecule type" value="Genomic_DNA"/>
</dbReference>
<keyword evidence="3" id="KW-0804">Transcription</keyword>
<evidence type="ECO:0000259" key="4">
    <source>
        <dbReference type="PROSITE" id="PS01124"/>
    </source>
</evidence>
<evidence type="ECO:0000313" key="5">
    <source>
        <dbReference type="EMBL" id="NWK55530.1"/>
    </source>
</evidence>
<reference evidence="5 6" key="1">
    <citation type="submission" date="2020-07" db="EMBL/GenBank/DDBJ databases">
        <title>Roseicoccus Jingziensis gen. nov., sp. nov., isolated from coastal seawater.</title>
        <authorList>
            <person name="Feng X."/>
        </authorList>
    </citation>
    <scope>NUCLEOTIDE SEQUENCE [LARGE SCALE GENOMIC DNA]</scope>
    <source>
        <strain evidence="5 6">N1E253</strain>
    </source>
</reference>
<evidence type="ECO:0000256" key="2">
    <source>
        <dbReference type="ARBA" id="ARBA00023125"/>
    </source>
</evidence>
<dbReference type="InterPro" id="IPR050204">
    <property type="entry name" value="AraC_XylS_family_regulators"/>
</dbReference>
<evidence type="ECO:0000313" key="6">
    <source>
        <dbReference type="Proteomes" id="UP000557872"/>
    </source>
</evidence>
<dbReference type="GO" id="GO:0003700">
    <property type="term" value="F:DNA-binding transcription factor activity"/>
    <property type="evidence" value="ECO:0007669"/>
    <property type="project" value="InterPro"/>
</dbReference>
<evidence type="ECO:0000256" key="3">
    <source>
        <dbReference type="ARBA" id="ARBA00023163"/>
    </source>
</evidence>
<proteinExistence type="predicted"/>
<dbReference type="SMART" id="SM00342">
    <property type="entry name" value="HTH_ARAC"/>
    <property type="match status" value="1"/>
</dbReference>
<sequence>MELIPHTQFSTDMVPEEHRFDVWRDSISVLFDIEQQKQDLKRPFDAHLDAFMLDQVMLARTRSEAAYYRRKAKDTRSDGIDMIMLQLFIKGEVEFCAGRSITQLQAGDIAVYDLSKPTNNFNTSFDNLSVLFPRELIDEYVPSATNWHGQHLPRSNPMTNLLRSHILSLYEFGPTITIEASPGLQRSLLNMTSTAFQASAENMHRSAEIVAATQLQEIKKYIRQHLADPNLTPDNIAKAFGLSRAHLYRITDPLEGIMQYIRHQRLKRCWKELQSPRQSHLSITELGFKWGYNDAGTFTRNFKKTFGMLPKDARALGALNNHQASAESQAGNDAPDRGYESWVRSLAD</sequence>
<dbReference type="Proteomes" id="UP000557872">
    <property type="component" value="Unassembled WGS sequence"/>
</dbReference>
<organism evidence="5 6">
    <name type="scientific">Oceaniferula marina</name>
    <dbReference type="NCBI Taxonomy" id="2748318"/>
    <lineage>
        <taxon>Bacteria</taxon>
        <taxon>Pseudomonadati</taxon>
        <taxon>Verrucomicrobiota</taxon>
        <taxon>Verrucomicrobiia</taxon>
        <taxon>Verrucomicrobiales</taxon>
        <taxon>Verrucomicrobiaceae</taxon>
        <taxon>Oceaniferula</taxon>
    </lineage>
</organism>
<feature type="domain" description="HTH araC/xylS-type" evidence="4">
    <location>
        <begin position="216"/>
        <end position="316"/>
    </location>
</feature>
<dbReference type="InterPro" id="IPR020449">
    <property type="entry name" value="Tscrpt_reg_AraC-type_HTH"/>
</dbReference>
<dbReference type="SUPFAM" id="SSF46689">
    <property type="entry name" value="Homeodomain-like"/>
    <property type="match status" value="1"/>
</dbReference>
<comment type="caution">
    <text evidence="5">The sequence shown here is derived from an EMBL/GenBank/DDBJ whole genome shotgun (WGS) entry which is preliminary data.</text>
</comment>
<accession>A0A851GLA3</accession>
<dbReference type="PRINTS" id="PR00032">
    <property type="entry name" value="HTHARAC"/>
</dbReference>
<keyword evidence="2" id="KW-0238">DNA-binding</keyword>
<dbReference type="AlphaFoldDB" id="A0A851GLA3"/>
<dbReference type="Gene3D" id="1.10.10.60">
    <property type="entry name" value="Homeodomain-like"/>
    <property type="match status" value="1"/>
</dbReference>
<evidence type="ECO:0000256" key="1">
    <source>
        <dbReference type="ARBA" id="ARBA00023015"/>
    </source>
</evidence>
<dbReference type="PANTHER" id="PTHR46796:SF6">
    <property type="entry name" value="ARAC SUBFAMILY"/>
    <property type="match status" value="1"/>
</dbReference>